<keyword evidence="1" id="KW-1133">Transmembrane helix</keyword>
<evidence type="ECO:0000313" key="2">
    <source>
        <dbReference type="EMBL" id="RXK15128.1"/>
    </source>
</evidence>
<accession>A0AAX2AE00</accession>
<dbReference type="RefSeq" id="WP_114841531.1">
    <property type="nucleotide sequence ID" value="NZ_CP031219.1"/>
</dbReference>
<evidence type="ECO:0000256" key="1">
    <source>
        <dbReference type="SAM" id="Phobius"/>
    </source>
</evidence>
<protein>
    <recommendedName>
        <fullName evidence="4">DUF3137 domain-containing protein</fullName>
    </recommendedName>
</protein>
<dbReference type="AlphaFoldDB" id="A0AAX2AE00"/>
<comment type="caution">
    <text evidence="2">The sequence shown here is derived from an EMBL/GenBank/DDBJ whole genome shotgun (WGS) entry which is preliminary data.</text>
</comment>
<name>A0AAX2AE00_9BACT</name>
<proteinExistence type="predicted"/>
<feature type="transmembrane region" description="Helical" evidence="1">
    <location>
        <begin position="76"/>
        <end position="96"/>
    </location>
</feature>
<dbReference type="Proteomes" id="UP000290092">
    <property type="component" value="Unassembled WGS sequence"/>
</dbReference>
<dbReference type="KEGG" id="amyt:AMYT_1081"/>
<feature type="transmembrane region" description="Helical" evidence="1">
    <location>
        <begin position="44"/>
        <end position="64"/>
    </location>
</feature>
<keyword evidence="3" id="KW-1185">Reference proteome</keyword>
<dbReference type="Pfam" id="PF11335">
    <property type="entry name" value="DUF3137"/>
    <property type="match status" value="1"/>
</dbReference>
<gene>
    <name evidence="2" type="ORF">CP985_10275</name>
</gene>
<organism evidence="2 3">
    <name type="scientific">Malaciobacter mytili LMG 24559</name>
    <dbReference type="NCBI Taxonomy" id="1032238"/>
    <lineage>
        <taxon>Bacteria</taxon>
        <taxon>Pseudomonadati</taxon>
        <taxon>Campylobacterota</taxon>
        <taxon>Epsilonproteobacteria</taxon>
        <taxon>Campylobacterales</taxon>
        <taxon>Arcobacteraceae</taxon>
        <taxon>Malaciobacter</taxon>
    </lineage>
</organism>
<dbReference type="InterPro" id="IPR021484">
    <property type="entry name" value="DUF3137"/>
</dbReference>
<keyword evidence="1" id="KW-0812">Transmembrane</keyword>
<sequence length="334" mass="39612">MNLKQTINKLDEKIKKVNTKEELNEVLEIIKTYKKPFIYENNKYFLISGFLILFILLYNIYILWEWNEHWEESNSLALGLIVLLAIPIYLILTPLLRNMKIRHIENTIYKIDMMLDNNIKKDSTISHYYLNSNYFGFNRGNYQNKLKETYIISNFQANTYLLEAKLFNYHYVNKRTETYTCGKSTCTRTVYDHYNKYGIEVDFKNTSNIVINADIFSVHLPQTFKTSSIKFNKKFQVKCEDEFTAVKFLQPSLIVYFEDLAKEFNYLSFQFINNKLCIMFSNFDVLPNSASRKYGLASPKEFIEELNGFTKIEKLSKLLNAVDYMLSQTDNNFK</sequence>
<evidence type="ECO:0008006" key="4">
    <source>
        <dbReference type="Google" id="ProtNLM"/>
    </source>
</evidence>
<reference evidence="2 3" key="1">
    <citation type="submission" date="2017-09" db="EMBL/GenBank/DDBJ databases">
        <title>Genomics of the genus Arcobacter.</title>
        <authorList>
            <person name="Perez-Cataluna A."/>
            <person name="Figueras M.J."/>
            <person name="Salas-Masso N."/>
        </authorList>
    </citation>
    <scope>NUCLEOTIDE SEQUENCE [LARGE SCALE GENOMIC DNA]</scope>
    <source>
        <strain evidence="2 3">CECT 7386</strain>
    </source>
</reference>
<keyword evidence="1" id="KW-0472">Membrane</keyword>
<dbReference type="EMBL" id="NXID01000038">
    <property type="protein sequence ID" value="RXK15128.1"/>
    <property type="molecule type" value="Genomic_DNA"/>
</dbReference>
<evidence type="ECO:0000313" key="3">
    <source>
        <dbReference type="Proteomes" id="UP000290092"/>
    </source>
</evidence>